<name>A0A8E2ET61_9PEZI</name>
<feature type="compositionally biased region" description="Basic and acidic residues" evidence="1">
    <location>
        <begin position="146"/>
        <end position="155"/>
    </location>
</feature>
<accession>A0A8E2ET61</accession>
<gene>
    <name evidence="3" type="ORF">AOQ84DRAFT_124527</name>
</gene>
<dbReference type="CDD" id="cd00167">
    <property type="entry name" value="SANT"/>
    <property type="match status" value="1"/>
</dbReference>
<proteinExistence type="predicted"/>
<evidence type="ECO:0000313" key="3">
    <source>
        <dbReference type="EMBL" id="OCL04170.1"/>
    </source>
</evidence>
<evidence type="ECO:0000256" key="1">
    <source>
        <dbReference type="SAM" id="MobiDB-lite"/>
    </source>
</evidence>
<reference evidence="3 4" key="1">
    <citation type="journal article" date="2016" name="Nat. Commun.">
        <title>Ectomycorrhizal ecology is imprinted in the genome of the dominant symbiotic fungus Cenococcum geophilum.</title>
        <authorList>
            <consortium name="DOE Joint Genome Institute"/>
            <person name="Peter M."/>
            <person name="Kohler A."/>
            <person name="Ohm R.A."/>
            <person name="Kuo A."/>
            <person name="Krutzmann J."/>
            <person name="Morin E."/>
            <person name="Arend M."/>
            <person name="Barry K.W."/>
            <person name="Binder M."/>
            <person name="Choi C."/>
            <person name="Clum A."/>
            <person name="Copeland A."/>
            <person name="Grisel N."/>
            <person name="Haridas S."/>
            <person name="Kipfer T."/>
            <person name="LaButti K."/>
            <person name="Lindquist E."/>
            <person name="Lipzen A."/>
            <person name="Maire R."/>
            <person name="Meier B."/>
            <person name="Mihaltcheva S."/>
            <person name="Molinier V."/>
            <person name="Murat C."/>
            <person name="Poggeler S."/>
            <person name="Quandt C.A."/>
            <person name="Sperisen C."/>
            <person name="Tritt A."/>
            <person name="Tisserant E."/>
            <person name="Crous P.W."/>
            <person name="Henrissat B."/>
            <person name="Nehls U."/>
            <person name="Egli S."/>
            <person name="Spatafora J.W."/>
            <person name="Grigoriev I.V."/>
            <person name="Martin F.M."/>
        </authorList>
    </citation>
    <scope>NUCLEOTIDE SEQUENCE [LARGE SCALE GENOMIC DNA]</scope>
    <source>
        <strain evidence="3 4">CBS 207.34</strain>
    </source>
</reference>
<dbReference type="OrthoDB" id="4151352at2759"/>
<dbReference type="Proteomes" id="UP000250140">
    <property type="component" value="Unassembled WGS sequence"/>
</dbReference>
<feature type="region of interest" description="Disordered" evidence="1">
    <location>
        <begin position="1"/>
        <end position="47"/>
    </location>
</feature>
<dbReference type="InterPro" id="IPR001005">
    <property type="entry name" value="SANT/Myb"/>
</dbReference>
<feature type="domain" description="Myb-like" evidence="2">
    <location>
        <begin position="34"/>
        <end position="84"/>
    </location>
</feature>
<dbReference type="PROSITE" id="PS50090">
    <property type="entry name" value="MYB_LIKE"/>
    <property type="match status" value="1"/>
</dbReference>
<dbReference type="SUPFAM" id="SSF46689">
    <property type="entry name" value="Homeodomain-like"/>
    <property type="match status" value="1"/>
</dbReference>
<evidence type="ECO:0000259" key="2">
    <source>
        <dbReference type="PROSITE" id="PS50090"/>
    </source>
</evidence>
<dbReference type="PANTHER" id="PTHR23246:SF13">
    <property type="entry name" value="GH12359P"/>
    <property type="match status" value="1"/>
</dbReference>
<dbReference type="PANTHER" id="PTHR23246">
    <property type="entry name" value="NEW-GLUE PROTEIN"/>
    <property type="match status" value="1"/>
</dbReference>
<dbReference type="AlphaFoldDB" id="A0A8E2ET61"/>
<sequence>MISMPKEVKSANSNRPTSMTTTAAVASASASSSANTRSASTWSAKDDETLMSARASGLNWQPIASKHFPTKTANACRKRHERLMEKRNSEDWEGVKLETLAREYMNVRREMWSMLASRVGEKWALVEAKCMEKGLKNLQQAHRSAQRKERDEGHPDAAQSVEQAQGGYPLQRGGPSIQSMLSLSPAFPPQP</sequence>
<organism evidence="3 4">
    <name type="scientific">Glonium stellatum</name>
    <dbReference type="NCBI Taxonomy" id="574774"/>
    <lineage>
        <taxon>Eukaryota</taxon>
        <taxon>Fungi</taxon>
        <taxon>Dikarya</taxon>
        <taxon>Ascomycota</taxon>
        <taxon>Pezizomycotina</taxon>
        <taxon>Dothideomycetes</taxon>
        <taxon>Pleosporomycetidae</taxon>
        <taxon>Gloniales</taxon>
        <taxon>Gloniaceae</taxon>
        <taxon>Glonium</taxon>
    </lineage>
</organism>
<keyword evidence="4" id="KW-1185">Reference proteome</keyword>
<dbReference type="InterPro" id="IPR053095">
    <property type="entry name" value="Actin-binding/GATA_Znf"/>
</dbReference>
<protein>
    <recommendedName>
        <fullName evidence="2">Myb-like domain-containing protein</fullName>
    </recommendedName>
</protein>
<feature type="compositionally biased region" description="Low complexity" evidence="1">
    <location>
        <begin position="17"/>
        <end position="43"/>
    </location>
</feature>
<dbReference type="Gene3D" id="1.10.10.60">
    <property type="entry name" value="Homeodomain-like"/>
    <property type="match status" value="1"/>
</dbReference>
<feature type="region of interest" description="Disordered" evidence="1">
    <location>
        <begin position="138"/>
        <end position="191"/>
    </location>
</feature>
<dbReference type="Pfam" id="PF13921">
    <property type="entry name" value="Myb_DNA-bind_6"/>
    <property type="match status" value="1"/>
</dbReference>
<dbReference type="InterPro" id="IPR009057">
    <property type="entry name" value="Homeodomain-like_sf"/>
</dbReference>
<dbReference type="EMBL" id="KV750581">
    <property type="protein sequence ID" value="OCL04170.1"/>
    <property type="molecule type" value="Genomic_DNA"/>
</dbReference>
<evidence type="ECO:0000313" key="4">
    <source>
        <dbReference type="Proteomes" id="UP000250140"/>
    </source>
</evidence>